<dbReference type="RefSeq" id="XP_005651970.1">
    <property type="nucleotide sequence ID" value="XM_005651913.1"/>
</dbReference>
<keyword evidence="6" id="KW-1185">Reference proteome</keyword>
<evidence type="ECO:0000259" key="4">
    <source>
        <dbReference type="Pfam" id="PF15906"/>
    </source>
</evidence>
<dbReference type="InterPro" id="IPR016818">
    <property type="entry name" value="NOSIP"/>
</dbReference>
<dbReference type="CDD" id="cd16661">
    <property type="entry name" value="RING-Ubox1_NOSIP"/>
    <property type="match status" value="1"/>
</dbReference>
<keyword evidence="3" id="KW-0539">Nucleus</keyword>
<organism evidence="5 6">
    <name type="scientific">Coccomyxa subellipsoidea (strain C-169)</name>
    <name type="common">Green microalga</name>
    <dbReference type="NCBI Taxonomy" id="574566"/>
    <lineage>
        <taxon>Eukaryota</taxon>
        <taxon>Viridiplantae</taxon>
        <taxon>Chlorophyta</taxon>
        <taxon>core chlorophytes</taxon>
        <taxon>Trebouxiophyceae</taxon>
        <taxon>Trebouxiophyceae incertae sedis</taxon>
        <taxon>Coccomyxaceae</taxon>
        <taxon>Coccomyxa</taxon>
        <taxon>Coccomyxa subellipsoidea</taxon>
    </lineage>
</organism>
<evidence type="ECO:0000313" key="5">
    <source>
        <dbReference type="EMBL" id="EIE27426.1"/>
    </source>
</evidence>
<dbReference type="GeneID" id="17045850"/>
<dbReference type="AlphaFoldDB" id="I0Z9V7"/>
<dbReference type="Gene3D" id="3.30.40.10">
    <property type="entry name" value="Zinc/RING finger domain, C3HC4 (zinc finger)"/>
    <property type="match status" value="1"/>
</dbReference>
<dbReference type="GO" id="GO:0005634">
    <property type="term" value="C:nucleus"/>
    <property type="evidence" value="ECO:0007669"/>
    <property type="project" value="UniProtKB-SubCell"/>
</dbReference>
<dbReference type="OrthoDB" id="116827at2759"/>
<dbReference type="PANTHER" id="PTHR13063:SF10">
    <property type="entry name" value="NITRIC OXIDE SYNTHASE-INTERACTING PROTEIN"/>
    <property type="match status" value="1"/>
</dbReference>
<name>I0Z9V7_COCSC</name>
<comment type="subcellular location">
    <subcellularLocation>
        <location evidence="1">Nucleus</location>
    </subcellularLocation>
</comment>
<gene>
    <name evidence="5" type="ORF">COCSUDRAFT_52164</name>
</gene>
<evidence type="ECO:0000256" key="2">
    <source>
        <dbReference type="ARBA" id="ARBA00008126"/>
    </source>
</evidence>
<protein>
    <recommendedName>
        <fullName evidence="4">Nitric oxide synthase-interacting protein zinc-finger domain-containing protein</fullName>
    </recommendedName>
</protein>
<evidence type="ECO:0000256" key="3">
    <source>
        <dbReference type="ARBA" id="ARBA00023242"/>
    </source>
</evidence>
<dbReference type="eggNOG" id="KOG3039">
    <property type="taxonomic scope" value="Eukaryota"/>
</dbReference>
<evidence type="ECO:0000256" key="1">
    <source>
        <dbReference type="ARBA" id="ARBA00004123"/>
    </source>
</evidence>
<comment type="caution">
    <text evidence="5">The sequence shown here is derived from an EMBL/GenBank/DDBJ whole genome shotgun (WGS) entry which is preliminary data.</text>
</comment>
<proteinExistence type="inferred from homology"/>
<dbReference type="Pfam" id="PF15906">
    <property type="entry name" value="zf-NOSIP"/>
    <property type="match status" value="1"/>
</dbReference>
<dbReference type="Proteomes" id="UP000007264">
    <property type="component" value="Unassembled WGS sequence"/>
</dbReference>
<dbReference type="InterPro" id="IPR031790">
    <property type="entry name" value="Znf-NOSIP"/>
</dbReference>
<dbReference type="GO" id="GO:0061630">
    <property type="term" value="F:ubiquitin protein ligase activity"/>
    <property type="evidence" value="ECO:0007669"/>
    <property type="project" value="InterPro"/>
</dbReference>
<evidence type="ECO:0000313" key="6">
    <source>
        <dbReference type="Proteomes" id="UP000007264"/>
    </source>
</evidence>
<reference evidence="5 6" key="1">
    <citation type="journal article" date="2012" name="Genome Biol.">
        <title>The genome of the polar eukaryotic microalga coccomyxa subellipsoidea reveals traits of cold adaptation.</title>
        <authorList>
            <person name="Blanc G."/>
            <person name="Agarkova I."/>
            <person name="Grimwood J."/>
            <person name="Kuo A."/>
            <person name="Brueggeman A."/>
            <person name="Dunigan D."/>
            <person name="Gurnon J."/>
            <person name="Ladunga I."/>
            <person name="Lindquist E."/>
            <person name="Lucas S."/>
            <person name="Pangilinan J."/>
            <person name="Proschold T."/>
            <person name="Salamov A."/>
            <person name="Schmutz J."/>
            <person name="Weeks D."/>
            <person name="Yamada T."/>
            <person name="Claverie J.M."/>
            <person name="Grigoriev I."/>
            <person name="Van Etten J."/>
            <person name="Lomsadze A."/>
            <person name="Borodovsky M."/>
        </authorList>
    </citation>
    <scope>NUCLEOTIDE SEQUENCE [LARGE SCALE GENOMIC DNA]</scope>
    <source>
        <strain evidence="5 6">C-169</strain>
    </source>
</reference>
<dbReference type="PANTHER" id="PTHR13063">
    <property type="entry name" value="ENOS INTERACTING PROTEIN"/>
    <property type="match status" value="1"/>
</dbReference>
<comment type="similarity">
    <text evidence="2">Belongs to the NOSIP family.</text>
</comment>
<dbReference type="KEGG" id="csl:COCSUDRAFT_52164"/>
<sequence>MGRGSRHSKNAGTMGSEAMTYGEMKGLGYGTVSERLGKDAVGNYYDCRLTLQPAVDPVCTPDGYLYSREAILESLLQQKKSNKRKYAVWEAQQQEVLRKESEREAVEAQTHLLAFDRQNHMGASDTVARTLKKAIQEEAEAMLSDKKVVNSAVNIAGNTEKIKEMKAFWLPSKAPEANNIVAKPDMNTCCPASGKKLRLKDLIPVRFTCVPEAEDGYAMDPVTKDTFSNANRVVVLKPTGDVMLKETYKSCVQPEGMYNGTAIKESDVIELKRGGTGFAAHDGQSVQAKKFFPLGPGSGKYDLRGQHQAARSLGGLSFQN</sequence>
<accession>I0Z9V7</accession>
<dbReference type="EMBL" id="AGSI01000001">
    <property type="protein sequence ID" value="EIE27426.1"/>
    <property type="molecule type" value="Genomic_DNA"/>
</dbReference>
<dbReference type="SUPFAM" id="SSF57850">
    <property type="entry name" value="RING/U-box"/>
    <property type="match status" value="1"/>
</dbReference>
<feature type="domain" description="Nitric oxide synthase-interacting protein zinc-finger" evidence="4">
    <location>
        <begin position="26"/>
        <end position="79"/>
    </location>
</feature>
<dbReference type="InterPro" id="IPR013083">
    <property type="entry name" value="Znf_RING/FYVE/PHD"/>
</dbReference>
<dbReference type="STRING" id="574566.I0Z9V7"/>